<dbReference type="Gene3D" id="1.25.40.10">
    <property type="entry name" value="Tetratricopeptide repeat domain"/>
    <property type="match status" value="1"/>
</dbReference>
<keyword evidence="4 5" id="KW-0472">Membrane</keyword>
<dbReference type="InterPro" id="IPR011990">
    <property type="entry name" value="TPR-like_helical_dom_sf"/>
</dbReference>
<evidence type="ECO:0000313" key="7">
    <source>
        <dbReference type="EMBL" id="SLN69422.1"/>
    </source>
</evidence>
<evidence type="ECO:0000256" key="4">
    <source>
        <dbReference type="ARBA" id="ARBA00023136"/>
    </source>
</evidence>
<dbReference type="SUPFAM" id="SSF48452">
    <property type="entry name" value="TPR-like"/>
    <property type="match status" value="1"/>
</dbReference>
<protein>
    <recommendedName>
        <fullName evidence="6">HemY N-terminal domain-containing protein</fullName>
    </recommendedName>
</protein>
<evidence type="ECO:0000256" key="3">
    <source>
        <dbReference type="ARBA" id="ARBA00022989"/>
    </source>
</evidence>
<evidence type="ECO:0000259" key="6">
    <source>
        <dbReference type="Pfam" id="PF07219"/>
    </source>
</evidence>
<gene>
    <name evidence="7" type="ORF">ROG8370_03278</name>
</gene>
<proteinExistence type="predicted"/>
<evidence type="ECO:0000256" key="5">
    <source>
        <dbReference type="SAM" id="Phobius"/>
    </source>
</evidence>
<dbReference type="InterPro" id="IPR010817">
    <property type="entry name" value="HemY_N"/>
</dbReference>
<dbReference type="InterPro" id="IPR016982">
    <property type="entry name" value="Mms48"/>
</dbReference>
<evidence type="ECO:0000313" key="8">
    <source>
        <dbReference type="Proteomes" id="UP000194012"/>
    </source>
</evidence>
<reference evidence="8" key="1">
    <citation type="submission" date="2017-03" db="EMBL/GenBank/DDBJ databases">
        <authorList>
            <person name="Rodrigo-Torres L."/>
            <person name="Arahal R.D."/>
            <person name="Lucena T."/>
        </authorList>
    </citation>
    <scope>NUCLEOTIDE SEQUENCE [LARGE SCALE GENOMIC DNA]</scope>
    <source>
        <strain evidence="8">CECT 8370</strain>
    </source>
</reference>
<organism evidence="7 8">
    <name type="scientific">Roseovarius gaetbuli</name>
    <dbReference type="NCBI Taxonomy" id="1356575"/>
    <lineage>
        <taxon>Bacteria</taxon>
        <taxon>Pseudomonadati</taxon>
        <taxon>Pseudomonadota</taxon>
        <taxon>Alphaproteobacteria</taxon>
        <taxon>Rhodobacterales</taxon>
        <taxon>Roseobacteraceae</taxon>
        <taxon>Roseovarius</taxon>
    </lineage>
</organism>
<evidence type="ECO:0000256" key="1">
    <source>
        <dbReference type="ARBA" id="ARBA00004370"/>
    </source>
</evidence>
<sequence length="493" mass="54278">MLWSIIKIVVFIALVAAATLGASYLLELEGGVRIVMAGFEINLTPLKAVLALVALVLAIWIFMKLAGILVAVLRFINGDETALSRYFDRNRQEKGYRALSEGMLALASGEGDVAMNKAARAEKYLRKPALTNLITAQAAEMSGDRRKAEEVYKRLLQNDKTRFVGVRGILRQKLADGDTETALKLAQTAFALKPRHAEVQDTLLELQAQKSDWKGARETLNAKLKYGNLPRDVHKRRDAVLALSEARDVLDEGKTIEAREAAIEANRLSPDLIPAAVLAARGYIEQGNKRNALRVLNKAWVVRPHPDLAATFAAIEPDETPQERLKRFAKLLKVHPENRETKLLKAELNIAAEDFPGARRALGDLAEIEPDARSLTIMAAIERGEGSSDAVVKGWLARALSAPRGPQWVCDKCHHIHAEWVPACENCQSFDTLSWTAPPNTTMTTPTGLEMLPLIVGALDDPEPDTPDEEDDTVLDAEIVEEGDVDEEEKAEK</sequence>
<dbReference type="PIRSF" id="PIRSF031802">
    <property type="entry name" value="UCP031802"/>
    <property type="match status" value="1"/>
</dbReference>
<dbReference type="RefSeq" id="WP_085828218.1">
    <property type="nucleotide sequence ID" value="NZ_FWFJ01000042.1"/>
</dbReference>
<keyword evidence="3 5" id="KW-1133">Transmembrane helix</keyword>
<dbReference type="AlphaFoldDB" id="A0A1X7A3C2"/>
<name>A0A1X7A3C2_9RHOB</name>
<dbReference type="EMBL" id="FWFJ01000042">
    <property type="protein sequence ID" value="SLN69422.1"/>
    <property type="molecule type" value="Genomic_DNA"/>
</dbReference>
<feature type="domain" description="HemY N-terminal" evidence="6">
    <location>
        <begin position="30"/>
        <end position="143"/>
    </location>
</feature>
<dbReference type="Proteomes" id="UP000194012">
    <property type="component" value="Unassembled WGS sequence"/>
</dbReference>
<dbReference type="OrthoDB" id="9798343at2"/>
<dbReference type="Pfam" id="PF07219">
    <property type="entry name" value="HemY_N"/>
    <property type="match status" value="1"/>
</dbReference>
<accession>A0A1X7A3C2</accession>
<dbReference type="GO" id="GO:0016020">
    <property type="term" value="C:membrane"/>
    <property type="evidence" value="ECO:0007669"/>
    <property type="project" value="UniProtKB-SubCell"/>
</dbReference>
<feature type="transmembrane region" description="Helical" evidence="5">
    <location>
        <begin position="49"/>
        <end position="76"/>
    </location>
</feature>
<comment type="subcellular location">
    <subcellularLocation>
        <location evidence="1">Membrane</location>
    </subcellularLocation>
</comment>
<keyword evidence="8" id="KW-1185">Reference proteome</keyword>
<evidence type="ECO:0000256" key="2">
    <source>
        <dbReference type="ARBA" id="ARBA00022692"/>
    </source>
</evidence>
<keyword evidence="2 5" id="KW-0812">Transmembrane</keyword>